<evidence type="ECO:0000313" key="6">
    <source>
        <dbReference type="EMBL" id="OMO51619.1"/>
    </source>
</evidence>
<comment type="similarity">
    <text evidence="1">Belongs to the carotenoid oxygenase family.</text>
</comment>
<reference evidence="6 7" key="1">
    <citation type="submission" date="2013-09" db="EMBL/GenBank/DDBJ databases">
        <title>Corchorus capsularis genome sequencing.</title>
        <authorList>
            <person name="Alam M."/>
            <person name="Haque M.S."/>
            <person name="Islam M.S."/>
            <person name="Emdad E.M."/>
            <person name="Islam M.M."/>
            <person name="Ahmed B."/>
            <person name="Halim A."/>
            <person name="Hossen Q.M.M."/>
            <person name="Hossain M.Z."/>
            <person name="Ahmed R."/>
            <person name="Khan M.M."/>
            <person name="Islam R."/>
            <person name="Rashid M.M."/>
            <person name="Khan S.A."/>
            <person name="Rahman M.S."/>
            <person name="Alam M."/>
        </authorList>
    </citation>
    <scope>NUCLEOTIDE SEQUENCE [LARGE SCALE GENOMIC DNA]</scope>
    <source>
        <strain evidence="7">cv. CVL-1</strain>
        <tissue evidence="6">Whole seedling</tissue>
    </source>
</reference>
<evidence type="ECO:0000256" key="5">
    <source>
        <dbReference type="PIRSR" id="PIRSR604294-1"/>
    </source>
</evidence>
<protein>
    <submittedName>
        <fullName evidence="6">Carotenoid oxygenase</fullName>
    </submittedName>
</protein>
<dbReference type="AlphaFoldDB" id="A0A1R3G0P5"/>
<evidence type="ECO:0000256" key="4">
    <source>
        <dbReference type="ARBA" id="ARBA00023004"/>
    </source>
</evidence>
<feature type="binding site" evidence="5">
    <location>
        <position position="331"/>
    </location>
    <ligand>
        <name>Fe cation</name>
        <dbReference type="ChEBI" id="CHEBI:24875"/>
        <note>catalytic</note>
    </ligand>
</feature>
<feature type="binding site" evidence="5">
    <location>
        <position position="282"/>
    </location>
    <ligand>
        <name>Fe cation</name>
        <dbReference type="ChEBI" id="CHEBI:24875"/>
        <note>catalytic</note>
    </ligand>
</feature>
<dbReference type="Pfam" id="PF03055">
    <property type="entry name" value="RPE65"/>
    <property type="match status" value="1"/>
</dbReference>
<dbReference type="OMA" id="ANMSAHP"/>
<sequence>MSKYSYTMPQSFQVLPHNSSKISLCPSPKIKCGKTIFCSINTTSFPSKPFNEKGFEQICSKTKKKTPPSSPQSLFSHLSSISKNLLLNTLNIIHPPLDPSTDPKHVFTGNYAPVNELDPTDCQVIEGELPLSLNGVYIRNGPNPQLQPRRALHLFDGDGMLHSLRLSNGNATYCSRYVKTYKYMLEKEAGFPIIPNFFSGFYGLADAFQFLLIDIGKVLTGHIDLMKGFGVANTSIAFFANKLHALSDSDLPYLISLTQTGDIETLGRWEVSKKLLANMSAHPKIDMETKETFAFSTSLTFPHLSLFRFDSNGVKQKELPISSVRKPTFLHDFAVTKRFAVFGDTQLGFAPEKVAMGRGALVDYKQDKVTRIGIIPKYATDDSEMEWFPVPNFNAIHIFNAWEDGEDEIVLIASNIVSIENIYERTCDIKLEKVKINMRTGHVSRNLISSRNLELGSINPFCAGKKSRYAYMGVFDEVPKMLGVVKIDLETGCEVGKRFYGHNCFGGEPLFVTKNGKNKVDFDHDGEEDDGYVMSYVHNEESGESKFLVMDAKSPELSIVAAVRLPRRVPYGFHGLFLSEEDLLH</sequence>
<keyword evidence="7" id="KW-1185">Reference proteome</keyword>
<feature type="binding site" evidence="5">
    <location>
        <position position="574"/>
    </location>
    <ligand>
        <name>Fe cation</name>
        <dbReference type="ChEBI" id="CHEBI:24875"/>
        <note>catalytic</note>
    </ligand>
</feature>
<dbReference type="OrthoDB" id="1069523at2759"/>
<dbReference type="STRING" id="210143.A0A1R3G0P5"/>
<comment type="caution">
    <text evidence="6">The sequence shown here is derived from an EMBL/GenBank/DDBJ whole genome shotgun (WGS) entry which is preliminary data.</text>
</comment>
<dbReference type="InterPro" id="IPR004294">
    <property type="entry name" value="Carotenoid_Oase"/>
</dbReference>
<dbReference type="Gramene" id="OMO51619">
    <property type="protein sequence ID" value="OMO51619"/>
    <property type="gene ID" value="CCACVL1_29680"/>
</dbReference>
<accession>A0A1R3G0P5</accession>
<gene>
    <name evidence="6" type="ORF">CCACVL1_29680</name>
</gene>
<keyword evidence="3" id="KW-0223">Dioxygenase</keyword>
<dbReference type="PANTHER" id="PTHR10543:SF58">
    <property type="entry name" value="CAROTENOID CLEAVAGE DIOXYGENASE 4, CHLOROPLASTIC-RELATED"/>
    <property type="match status" value="1"/>
</dbReference>
<dbReference type="GO" id="GO:0016121">
    <property type="term" value="P:carotene catabolic process"/>
    <property type="evidence" value="ECO:0007669"/>
    <property type="project" value="TreeGrafter"/>
</dbReference>
<evidence type="ECO:0000256" key="2">
    <source>
        <dbReference type="ARBA" id="ARBA00022723"/>
    </source>
</evidence>
<keyword evidence="2 5" id="KW-0479">Metal-binding</keyword>
<keyword evidence="4 5" id="KW-0408">Iron</keyword>
<keyword evidence="3" id="KW-0560">Oxidoreductase</keyword>
<organism evidence="6 7">
    <name type="scientific">Corchorus capsularis</name>
    <name type="common">Jute</name>
    <dbReference type="NCBI Taxonomy" id="210143"/>
    <lineage>
        <taxon>Eukaryota</taxon>
        <taxon>Viridiplantae</taxon>
        <taxon>Streptophyta</taxon>
        <taxon>Embryophyta</taxon>
        <taxon>Tracheophyta</taxon>
        <taxon>Spermatophyta</taxon>
        <taxon>Magnoliopsida</taxon>
        <taxon>eudicotyledons</taxon>
        <taxon>Gunneridae</taxon>
        <taxon>Pentapetalae</taxon>
        <taxon>rosids</taxon>
        <taxon>malvids</taxon>
        <taxon>Malvales</taxon>
        <taxon>Malvaceae</taxon>
        <taxon>Grewioideae</taxon>
        <taxon>Apeibeae</taxon>
        <taxon>Corchorus</taxon>
    </lineage>
</organism>
<evidence type="ECO:0000313" key="7">
    <source>
        <dbReference type="Proteomes" id="UP000188268"/>
    </source>
</evidence>
<dbReference type="GO" id="GO:0009570">
    <property type="term" value="C:chloroplast stroma"/>
    <property type="evidence" value="ECO:0007669"/>
    <property type="project" value="TreeGrafter"/>
</dbReference>
<dbReference type="GO" id="GO:0010436">
    <property type="term" value="F:carotenoid dioxygenase activity"/>
    <property type="evidence" value="ECO:0007669"/>
    <property type="project" value="TreeGrafter"/>
</dbReference>
<proteinExistence type="inferred from homology"/>
<evidence type="ECO:0000256" key="3">
    <source>
        <dbReference type="ARBA" id="ARBA00022964"/>
    </source>
</evidence>
<dbReference type="EMBL" id="AWWV01015752">
    <property type="protein sequence ID" value="OMO51619.1"/>
    <property type="molecule type" value="Genomic_DNA"/>
</dbReference>
<name>A0A1R3G0P5_COCAP</name>
<dbReference type="PANTHER" id="PTHR10543">
    <property type="entry name" value="BETA-CAROTENE DIOXYGENASE"/>
    <property type="match status" value="1"/>
</dbReference>
<dbReference type="GO" id="GO:0046872">
    <property type="term" value="F:metal ion binding"/>
    <property type="evidence" value="ECO:0007669"/>
    <property type="project" value="UniProtKB-KW"/>
</dbReference>
<evidence type="ECO:0000256" key="1">
    <source>
        <dbReference type="ARBA" id="ARBA00006787"/>
    </source>
</evidence>
<comment type="cofactor">
    <cofactor evidence="5">
        <name>Fe(2+)</name>
        <dbReference type="ChEBI" id="CHEBI:29033"/>
    </cofactor>
    <text evidence="5">Binds 1 Fe(2+) ion per subunit.</text>
</comment>
<dbReference type="Proteomes" id="UP000188268">
    <property type="component" value="Unassembled WGS sequence"/>
</dbReference>
<feature type="binding site" evidence="5">
    <location>
        <position position="397"/>
    </location>
    <ligand>
        <name>Fe cation</name>
        <dbReference type="ChEBI" id="CHEBI:24875"/>
        <note>catalytic</note>
    </ligand>
</feature>